<name>A0A841HX69_9DEIO</name>
<dbReference type="PANTHER" id="PTHR30532:SF29">
    <property type="entry name" value="FE(3+) DICITRATE-BINDING PERIPLASMIC PROTEIN"/>
    <property type="match status" value="1"/>
</dbReference>
<evidence type="ECO:0000256" key="1">
    <source>
        <dbReference type="ARBA" id="ARBA00004196"/>
    </source>
</evidence>
<evidence type="ECO:0000256" key="4">
    <source>
        <dbReference type="ARBA" id="ARBA00022729"/>
    </source>
</evidence>
<dbReference type="PROSITE" id="PS50983">
    <property type="entry name" value="FE_B12_PBP"/>
    <property type="match status" value="1"/>
</dbReference>
<dbReference type="GO" id="GO:0030288">
    <property type="term" value="C:outer membrane-bounded periplasmic space"/>
    <property type="evidence" value="ECO:0007669"/>
    <property type="project" value="TreeGrafter"/>
</dbReference>
<evidence type="ECO:0000256" key="2">
    <source>
        <dbReference type="ARBA" id="ARBA00008814"/>
    </source>
</evidence>
<dbReference type="CDD" id="cd01146">
    <property type="entry name" value="FhuD"/>
    <property type="match status" value="1"/>
</dbReference>
<feature type="signal peptide" evidence="5">
    <location>
        <begin position="1"/>
        <end position="18"/>
    </location>
</feature>
<reference evidence="7 8" key="1">
    <citation type="submission" date="2020-08" db="EMBL/GenBank/DDBJ databases">
        <title>Genomic Encyclopedia of Type Strains, Phase IV (KMG-IV): sequencing the most valuable type-strain genomes for metagenomic binning, comparative biology and taxonomic classification.</title>
        <authorList>
            <person name="Goeker M."/>
        </authorList>
    </citation>
    <scope>NUCLEOTIDE SEQUENCE [LARGE SCALE GENOMIC DNA]</scope>
    <source>
        <strain evidence="7 8">DSM 21458</strain>
    </source>
</reference>
<feature type="chain" id="PRO_5032800471" evidence="5">
    <location>
        <begin position="19"/>
        <end position="310"/>
    </location>
</feature>
<keyword evidence="4 5" id="KW-0732">Signal</keyword>
<accession>A0A841HX69</accession>
<dbReference type="GO" id="GO:1901678">
    <property type="term" value="P:iron coordination entity transport"/>
    <property type="evidence" value="ECO:0007669"/>
    <property type="project" value="UniProtKB-ARBA"/>
</dbReference>
<feature type="domain" description="Fe/B12 periplasmic-binding" evidence="6">
    <location>
        <begin position="38"/>
        <end position="300"/>
    </location>
</feature>
<keyword evidence="3" id="KW-0813">Transport</keyword>
<dbReference type="Pfam" id="PF01497">
    <property type="entry name" value="Peripla_BP_2"/>
    <property type="match status" value="1"/>
</dbReference>
<organism evidence="7 8">
    <name type="scientific">Deinobacterium chartae</name>
    <dbReference type="NCBI Taxonomy" id="521158"/>
    <lineage>
        <taxon>Bacteria</taxon>
        <taxon>Thermotogati</taxon>
        <taxon>Deinococcota</taxon>
        <taxon>Deinococci</taxon>
        <taxon>Deinococcales</taxon>
        <taxon>Deinococcaceae</taxon>
        <taxon>Deinobacterium</taxon>
    </lineage>
</organism>
<dbReference type="PANTHER" id="PTHR30532">
    <property type="entry name" value="IRON III DICITRATE-BINDING PERIPLASMIC PROTEIN"/>
    <property type="match status" value="1"/>
</dbReference>
<dbReference type="InterPro" id="IPR051313">
    <property type="entry name" value="Bact_iron-sidero_bind"/>
</dbReference>
<comment type="subcellular location">
    <subcellularLocation>
        <location evidence="1">Cell envelope</location>
    </subcellularLocation>
</comment>
<evidence type="ECO:0000256" key="5">
    <source>
        <dbReference type="SAM" id="SignalP"/>
    </source>
</evidence>
<protein>
    <submittedName>
        <fullName evidence="7">Iron complex transport system substrate-binding protein</fullName>
    </submittedName>
</protein>
<evidence type="ECO:0000313" key="7">
    <source>
        <dbReference type="EMBL" id="MBB6096800.1"/>
    </source>
</evidence>
<dbReference type="AlphaFoldDB" id="A0A841HX69"/>
<comment type="caution">
    <text evidence="7">The sequence shown here is derived from an EMBL/GenBank/DDBJ whole genome shotgun (WGS) entry which is preliminary data.</text>
</comment>
<dbReference type="Proteomes" id="UP000569951">
    <property type="component" value="Unassembled WGS sequence"/>
</dbReference>
<dbReference type="InterPro" id="IPR002491">
    <property type="entry name" value="ABC_transptr_periplasmic_BD"/>
</dbReference>
<comment type="similarity">
    <text evidence="2">Belongs to the bacterial solute-binding protein 8 family.</text>
</comment>
<dbReference type="Gene3D" id="3.40.50.1980">
    <property type="entry name" value="Nitrogenase molybdenum iron protein domain"/>
    <property type="match status" value="2"/>
</dbReference>
<evidence type="ECO:0000313" key="8">
    <source>
        <dbReference type="Proteomes" id="UP000569951"/>
    </source>
</evidence>
<dbReference type="RefSeq" id="WP_183983601.1">
    <property type="nucleotide sequence ID" value="NZ_JACHHG010000001.1"/>
</dbReference>
<evidence type="ECO:0000259" key="6">
    <source>
        <dbReference type="PROSITE" id="PS50983"/>
    </source>
</evidence>
<evidence type="ECO:0000256" key="3">
    <source>
        <dbReference type="ARBA" id="ARBA00022448"/>
    </source>
</evidence>
<dbReference type="SUPFAM" id="SSF53807">
    <property type="entry name" value="Helical backbone' metal receptor"/>
    <property type="match status" value="1"/>
</dbReference>
<dbReference type="EMBL" id="JACHHG010000001">
    <property type="protein sequence ID" value="MBB6096800.1"/>
    <property type="molecule type" value="Genomic_DNA"/>
</dbReference>
<gene>
    <name evidence="7" type="ORF">HNR42_000212</name>
</gene>
<keyword evidence="8" id="KW-1185">Reference proteome</keyword>
<sequence length="310" mass="33192">MRTTLTTALLVLGSTALAAPVSIPHQNGTLNLPAPAKRIVALEYSFLDTLLALGVKPVGAAISTQGGDRGVPAYLAAPSRGVQAIGSRAQPSFESILAVKPDVILSDAFVHKNIYGQLSGIAPTVAFESRRGSYDDAMQQVLLIGKMVGKEAAAKNIYDDQARLVAKAKKFANPKAPPVVMAVVTSKSVTLHSTESFIGSLIETLGRKNPVKPQGSNTQYEVSLEGLMALNPASLVLFTGADESPITREWAKNPLWQKLSAVQRGRVYEFDRDLWTRARGPMALKLMLAQAVESNLLSDKLPPSAYAYRP</sequence>
<proteinExistence type="inferred from homology"/>